<dbReference type="InterPro" id="IPR003142">
    <property type="entry name" value="BPL_C"/>
</dbReference>
<dbReference type="KEGG" id="nak:EH165_10820"/>
<dbReference type="EC" id="6.3.4.15" evidence="3"/>
<dbReference type="Pfam" id="PF02237">
    <property type="entry name" value="BPL_C"/>
    <property type="match status" value="1"/>
</dbReference>
<keyword evidence="6" id="KW-1185">Reference proteome</keyword>
<reference evidence="5 6" key="2">
    <citation type="submission" date="2018-12" db="EMBL/GenBank/DDBJ databases">
        <title>Nakamurella antarcticus sp. nov., isolated from Antarctica South Shetland Islands soil.</title>
        <authorList>
            <person name="Peng F."/>
        </authorList>
    </citation>
    <scope>NUCLEOTIDE SEQUENCE [LARGE SCALE GENOMIC DNA]</scope>
    <source>
        <strain evidence="5 6">S14-144</strain>
    </source>
</reference>
<dbReference type="Gene3D" id="3.30.930.10">
    <property type="entry name" value="Bira Bifunctional Protein, Domain 2"/>
    <property type="match status" value="1"/>
</dbReference>
<evidence type="ECO:0000256" key="2">
    <source>
        <dbReference type="ARBA" id="ARBA00023267"/>
    </source>
</evidence>
<dbReference type="OrthoDB" id="9807064at2"/>
<dbReference type="InterPro" id="IPR045864">
    <property type="entry name" value="aa-tRNA-synth_II/BPL/LPL"/>
</dbReference>
<dbReference type="SUPFAM" id="SSF55681">
    <property type="entry name" value="Class II aaRS and biotin synthetases"/>
    <property type="match status" value="1"/>
</dbReference>
<organism evidence="5 6">
    <name type="scientific">Nakamurella antarctica</name>
    <dbReference type="NCBI Taxonomy" id="1902245"/>
    <lineage>
        <taxon>Bacteria</taxon>
        <taxon>Bacillati</taxon>
        <taxon>Actinomycetota</taxon>
        <taxon>Actinomycetes</taxon>
        <taxon>Nakamurellales</taxon>
        <taxon>Nakamurellaceae</taxon>
        <taxon>Nakamurella</taxon>
    </lineage>
</organism>
<dbReference type="AlphaFoldDB" id="A0A3G8ZMJ9"/>
<feature type="domain" description="BPL/LPL catalytic" evidence="4">
    <location>
        <begin position="21"/>
        <end position="214"/>
    </location>
</feature>
<proteinExistence type="predicted"/>
<sequence>MTRDCDLDEHAALSRRPIDAGAVQALLALDSRWRVSVVSHTGSTNTDLAAAAARGERDGNMVDGAVLIAEEQVAGKGRLGRTWTAPAGSSITMSMLVLLPYVPMAARGWAGVVAGIAAVRVCRELGGVSASLKWPNDLLVTDAEGAERKCAGILGEMAGSAVVIGLGLNVSLLKAELPRPDATSLLLAGSSSLDRAELAAAVLTEIDSLLRRWEGANGDVAQIRAEYLTLCATIGAGVRVELPSGATVLGVATNIALDGSLVVRSDSGELCTFTAADVLHLRPAS</sequence>
<evidence type="ECO:0000256" key="1">
    <source>
        <dbReference type="ARBA" id="ARBA00022598"/>
    </source>
</evidence>
<reference evidence="5 6" key="1">
    <citation type="submission" date="2018-11" db="EMBL/GenBank/DDBJ databases">
        <authorList>
            <person name="Da X."/>
        </authorList>
    </citation>
    <scope>NUCLEOTIDE SEQUENCE [LARGE SCALE GENOMIC DNA]</scope>
    <source>
        <strain evidence="5 6">S14-144</strain>
    </source>
</reference>
<dbReference type="CDD" id="cd16442">
    <property type="entry name" value="BPL"/>
    <property type="match status" value="1"/>
</dbReference>
<evidence type="ECO:0000259" key="4">
    <source>
        <dbReference type="PROSITE" id="PS51733"/>
    </source>
</evidence>
<dbReference type="EMBL" id="CP034170">
    <property type="protein sequence ID" value="AZI58549.1"/>
    <property type="molecule type" value="Genomic_DNA"/>
</dbReference>
<accession>A0A3G8ZMJ9</accession>
<dbReference type="PROSITE" id="PS51733">
    <property type="entry name" value="BPL_LPL_CATALYTIC"/>
    <property type="match status" value="1"/>
</dbReference>
<dbReference type="Proteomes" id="UP000268084">
    <property type="component" value="Chromosome"/>
</dbReference>
<dbReference type="GO" id="GO:0004077">
    <property type="term" value="F:biotin--[biotin carboxyl-carrier protein] ligase activity"/>
    <property type="evidence" value="ECO:0007669"/>
    <property type="project" value="UniProtKB-EC"/>
</dbReference>
<keyword evidence="1 5" id="KW-0436">Ligase</keyword>
<keyword evidence="2" id="KW-0092">Biotin</keyword>
<dbReference type="Gene3D" id="2.30.30.100">
    <property type="match status" value="1"/>
</dbReference>
<gene>
    <name evidence="5" type="ORF">EH165_10820</name>
</gene>
<protein>
    <recommendedName>
        <fullName evidence="3">biotin--[biotin carboxyl-carrier protein] ligase</fullName>
        <ecNumber evidence="3">6.3.4.15</ecNumber>
    </recommendedName>
</protein>
<dbReference type="NCBIfam" id="TIGR00121">
    <property type="entry name" value="birA_ligase"/>
    <property type="match status" value="1"/>
</dbReference>
<dbReference type="InterPro" id="IPR004408">
    <property type="entry name" value="Biotin_CoA_COase_ligase"/>
</dbReference>
<evidence type="ECO:0000313" key="6">
    <source>
        <dbReference type="Proteomes" id="UP000268084"/>
    </source>
</evidence>
<evidence type="ECO:0000256" key="3">
    <source>
        <dbReference type="ARBA" id="ARBA00024227"/>
    </source>
</evidence>
<evidence type="ECO:0000313" key="5">
    <source>
        <dbReference type="EMBL" id="AZI58549.1"/>
    </source>
</evidence>
<dbReference type="PANTHER" id="PTHR12835:SF5">
    <property type="entry name" value="BIOTIN--PROTEIN LIGASE"/>
    <property type="match status" value="1"/>
</dbReference>
<dbReference type="Pfam" id="PF03099">
    <property type="entry name" value="BPL_LplA_LipB"/>
    <property type="match status" value="1"/>
</dbReference>
<dbReference type="InterPro" id="IPR004143">
    <property type="entry name" value="BPL_LPL_catalytic"/>
</dbReference>
<dbReference type="GO" id="GO:0005737">
    <property type="term" value="C:cytoplasm"/>
    <property type="evidence" value="ECO:0007669"/>
    <property type="project" value="TreeGrafter"/>
</dbReference>
<dbReference type="PANTHER" id="PTHR12835">
    <property type="entry name" value="BIOTIN PROTEIN LIGASE"/>
    <property type="match status" value="1"/>
</dbReference>
<name>A0A3G8ZMJ9_9ACTN</name>